<evidence type="ECO:0000259" key="27">
    <source>
        <dbReference type="Pfam" id="PF00561"/>
    </source>
</evidence>
<evidence type="ECO:0000256" key="22">
    <source>
        <dbReference type="ARBA" id="ARBA00048632"/>
    </source>
</evidence>
<dbReference type="Pfam" id="PF00561">
    <property type="entry name" value="Abhydrolase_1"/>
    <property type="match status" value="1"/>
</dbReference>
<dbReference type="PANTHER" id="PTHR42886">
    <property type="entry name" value="RE40534P-RELATED"/>
    <property type="match status" value="1"/>
</dbReference>
<evidence type="ECO:0000256" key="12">
    <source>
        <dbReference type="ARBA" id="ARBA00023098"/>
    </source>
</evidence>
<evidence type="ECO:0000256" key="25">
    <source>
        <dbReference type="SAM" id="MobiDB-lite"/>
    </source>
</evidence>
<evidence type="ECO:0000256" key="18">
    <source>
        <dbReference type="ARBA" id="ARBA00045357"/>
    </source>
</evidence>
<organism evidence="28 29">
    <name type="scientific">Leptidea sinapis</name>
    <dbReference type="NCBI Taxonomy" id="189913"/>
    <lineage>
        <taxon>Eukaryota</taxon>
        <taxon>Metazoa</taxon>
        <taxon>Ecdysozoa</taxon>
        <taxon>Arthropoda</taxon>
        <taxon>Hexapoda</taxon>
        <taxon>Insecta</taxon>
        <taxon>Pterygota</taxon>
        <taxon>Neoptera</taxon>
        <taxon>Endopterygota</taxon>
        <taxon>Lepidoptera</taxon>
        <taxon>Glossata</taxon>
        <taxon>Ditrysia</taxon>
        <taxon>Papilionoidea</taxon>
        <taxon>Pieridae</taxon>
        <taxon>Dismorphiinae</taxon>
        <taxon>Leptidea</taxon>
    </lineage>
</organism>
<dbReference type="SUPFAM" id="SSF53474">
    <property type="entry name" value="alpha/beta-Hydrolases"/>
    <property type="match status" value="1"/>
</dbReference>
<comment type="catalytic activity">
    <reaction evidence="19">
        <text>1-hexadecanoyl-sn-glycero-3-phosphate + (9Z)-octadecenoyl-CoA = 1-hexadecanoyl-2-(9Z-octadecenoyl)-sn-glycero-3-phosphate + CoA</text>
        <dbReference type="Rhea" id="RHEA:33187"/>
        <dbReference type="ChEBI" id="CHEBI:57287"/>
        <dbReference type="ChEBI" id="CHEBI:57387"/>
        <dbReference type="ChEBI" id="CHEBI:57518"/>
        <dbReference type="ChEBI" id="CHEBI:64839"/>
    </reaction>
    <physiologicalReaction direction="left-to-right" evidence="19">
        <dbReference type="Rhea" id="RHEA:33188"/>
    </physiologicalReaction>
</comment>
<dbReference type="GO" id="GO:0055088">
    <property type="term" value="P:lipid homeostasis"/>
    <property type="evidence" value="ECO:0007669"/>
    <property type="project" value="TreeGrafter"/>
</dbReference>
<evidence type="ECO:0000256" key="5">
    <source>
        <dbReference type="ARBA" id="ARBA00013211"/>
    </source>
</evidence>
<comment type="catalytic activity">
    <reaction evidence="1">
        <text>a 1-acyl-sn-glycero-3-phosphate + an acyl-CoA = a 1,2-diacyl-sn-glycero-3-phosphate + CoA</text>
        <dbReference type="Rhea" id="RHEA:19709"/>
        <dbReference type="ChEBI" id="CHEBI:57287"/>
        <dbReference type="ChEBI" id="CHEBI:57970"/>
        <dbReference type="ChEBI" id="CHEBI:58342"/>
        <dbReference type="ChEBI" id="CHEBI:58608"/>
        <dbReference type="EC" id="2.3.1.51"/>
    </reaction>
    <physiologicalReaction direction="left-to-right" evidence="1">
        <dbReference type="Rhea" id="RHEA:19710"/>
    </physiologicalReaction>
</comment>
<dbReference type="EMBL" id="FZQP02001582">
    <property type="protein sequence ID" value="VVC93285.1"/>
    <property type="molecule type" value="Genomic_DNA"/>
</dbReference>
<keyword evidence="8" id="KW-0551">Lipid droplet</keyword>
<dbReference type="Proteomes" id="UP000324832">
    <property type="component" value="Unassembled WGS sequence"/>
</dbReference>
<comment type="catalytic activity">
    <reaction evidence="23">
        <text>1-(9Z-octadecenoyl)-sn-glycero-3-phosphate + (5Z,8Z,11Z,14Z)-eicosatetraenoyl-CoA = 1-(9Z)-octadecenoyl-2-(5Z,8Z,11Z,14Z)-eicosatetraenoyl-sn-glycero-3-phosphate + CoA</text>
        <dbReference type="Rhea" id="RHEA:37443"/>
        <dbReference type="ChEBI" id="CHEBI:57287"/>
        <dbReference type="ChEBI" id="CHEBI:57368"/>
        <dbReference type="ChEBI" id="CHEBI:74544"/>
        <dbReference type="ChEBI" id="CHEBI:74928"/>
    </reaction>
    <physiologicalReaction direction="left-to-right" evidence="23">
        <dbReference type="Rhea" id="RHEA:37444"/>
    </physiologicalReaction>
</comment>
<keyword evidence="10" id="KW-0221">Differentiation</keyword>
<comment type="catalytic activity">
    <reaction evidence="20">
        <text>1-octadecanoyl-sn-glycero-3-phosphate + (9Z)-octadecenoyl-CoA = 1-octadecanoyl-2-(9Z-octadecenoyl)-sn-glycero-3-phosphate + CoA</text>
        <dbReference type="Rhea" id="RHEA:37163"/>
        <dbReference type="ChEBI" id="CHEBI:57287"/>
        <dbReference type="ChEBI" id="CHEBI:57387"/>
        <dbReference type="ChEBI" id="CHEBI:74560"/>
        <dbReference type="ChEBI" id="CHEBI:74565"/>
    </reaction>
    <physiologicalReaction direction="left-to-right" evidence="20">
        <dbReference type="Rhea" id="RHEA:37164"/>
    </physiologicalReaction>
</comment>
<keyword evidence="6" id="KW-0963">Cytoplasm</keyword>
<protein>
    <recommendedName>
        <fullName evidence="16">1-acylglycerol-3-phosphate O-acyltransferase ABHD5</fullName>
        <ecNumber evidence="5">2.3.1.51</ecNumber>
    </recommendedName>
    <alternativeName>
        <fullName evidence="17">Abhydrolase domain-containing protein 5</fullName>
    </alternativeName>
</protein>
<keyword evidence="9" id="KW-0808">Transferase</keyword>
<dbReference type="GO" id="GO:0005739">
    <property type="term" value="C:mitochondrion"/>
    <property type="evidence" value="ECO:0007669"/>
    <property type="project" value="TreeGrafter"/>
</dbReference>
<evidence type="ECO:0000256" key="14">
    <source>
        <dbReference type="ARBA" id="ARBA00036296"/>
    </source>
</evidence>
<evidence type="ECO:0000256" key="24">
    <source>
        <dbReference type="ARBA" id="ARBA00049561"/>
    </source>
</evidence>
<dbReference type="AlphaFoldDB" id="A0A5E4Q4V1"/>
<dbReference type="GO" id="GO:0003841">
    <property type="term" value="F:1-acylglycerol-3-phosphate O-acyltransferase activity"/>
    <property type="evidence" value="ECO:0007669"/>
    <property type="project" value="UniProtKB-EC"/>
</dbReference>
<comment type="catalytic activity">
    <reaction evidence="24">
        <text>1-(9Z-octadecenoyl)-sn-glycero-3-phosphate + (9Z)-octadecenoyl-CoA = 1,2-di-(9Z-octadecenoyl)-sn-glycero-3-phosphate + CoA</text>
        <dbReference type="Rhea" id="RHEA:37131"/>
        <dbReference type="ChEBI" id="CHEBI:57287"/>
        <dbReference type="ChEBI" id="CHEBI:57387"/>
        <dbReference type="ChEBI" id="CHEBI:74544"/>
        <dbReference type="ChEBI" id="CHEBI:74546"/>
    </reaction>
    <physiologicalReaction direction="left-to-right" evidence="24">
        <dbReference type="Rhea" id="RHEA:37132"/>
    </physiologicalReaction>
</comment>
<dbReference type="GO" id="GO:0052689">
    <property type="term" value="F:carboxylic ester hydrolase activity"/>
    <property type="evidence" value="ECO:0007669"/>
    <property type="project" value="TreeGrafter"/>
</dbReference>
<evidence type="ECO:0000256" key="6">
    <source>
        <dbReference type="ARBA" id="ARBA00022490"/>
    </source>
</evidence>
<evidence type="ECO:0000256" key="8">
    <source>
        <dbReference type="ARBA" id="ARBA00022677"/>
    </source>
</evidence>
<evidence type="ECO:0000256" key="10">
    <source>
        <dbReference type="ARBA" id="ARBA00022782"/>
    </source>
</evidence>
<keyword evidence="26" id="KW-0812">Transmembrane</keyword>
<keyword evidence="11" id="KW-0276">Fatty acid metabolism</keyword>
<evidence type="ECO:0000256" key="23">
    <source>
        <dbReference type="ARBA" id="ARBA00048770"/>
    </source>
</evidence>
<keyword evidence="26" id="KW-0472">Membrane</keyword>
<keyword evidence="13" id="KW-0012">Acyltransferase</keyword>
<evidence type="ECO:0000256" key="11">
    <source>
        <dbReference type="ARBA" id="ARBA00022832"/>
    </source>
</evidence>
<sequence length="446" mass="49674">MFRMLISSYYLLATTSITLFYRVIFGILSILSRAWIGNIFSVLWKSGGWFSWTTQSDTMLRNIEKTILSCVKTAYKRFYVDIGSVVGQSDKIWTISLNDEASQTPLVMLHGMGAGVALWCPNLDALAATRPVYAIDLLGFGRSSRPKFASDAEKVEAQWVESVEEWRREVNLNNFILLGHSLGGYIATAYALKYPERVRHLILAEPWGFPEKPANVYEKYQVPLWIRAIATALQPFNPLWAVRAAGPAGKWLVSKTRPDISRKYMSYVPDAETVIPEYIYQCNSQTPSGESAFHALVHGWGWAKNPMLYRVDKLDPNLPITVLYGSRSWVDNGTGRLITESRPGSVTHEHVINGAGHHIYLDKSELFNKIVIEACARADQDGGVATTLQLQSDATDVRDKVNEDAAKINKSGDTVTNDKTNEDTGPKAKTGGDNISHNKHSEAPVS</sequence>
<evidence type="ECO:0000256" key="21">
    <source>
        <dbReference type="ARBA" id="ARBA00047849"/>
    </source>
</evidence>
<evidence type="ECO:0000256" key="7">
    <source>
        <dbReference type="ARBA" id="ARBA00022516"/>
    </source>
</evidence>
<dbReference type="InterPro" id="IPR000073">
    <property type="entry name" value="AB_hydrolase_1"/>
</dbReference>
<evidence type="ECO:0000256" key="20">
    <source>
        <dbReference type="ARBA" id="ARBA00047543"/>
    </source>
</evidence>
<comment type="similarity">
    <text evidence="15">Belongs to the peptidase S33 family. ABHD4/ABHD5 subfamily.</text>
</comment>
<evidence type="ECO:0000256" key="17">
    <source>
        <dbReference type="ARBA" id="ARBA00042413"/>
    </source>
</evidence>
<dbReference type="GO" id="GO:0030154">
    <property type="term" value="P:cell differentiation"/>
    <property type="evidence" value="ECO:0007669"/>
    <property type="project" value="UniProtKB-KW"/>
</dbReference>
<keyword evidence="7" id="KW-0444">Lipid biosynthesis</keyword>
<evidence type="ECO:0000256" key="9">
    <source>
        <dbReference type="ARBA" id="ARBA00022679"/>
    </source>
</evidence>
<dbReference type="FunFam" id="3.40.50.1820:FF:000019">
    <property type="entry name" value="1-acylglycerol-3-phosphate O-acyltransferase ABHD5"/>
    <property type="match status" value="1"/>
</dbReference>
<evidence type="ECO:0000256" key="15">
    <source>
        <dbReference type="ARBA" id="ARBA00038097"/>
    </source>
</evidence>
<feature type="domain" description="AB hydrolase-1" evidence="27">
    <location>
        <begin position="105"/>
        <end position="363"/>
    </location>
</feature>
<evidence type="ECO:0000256" key="1">
    <source>
        <dbReference type="ARBA" id="ARBA00000300"/>
    </source>
</evidence>
<reference evidence="28 29" key="1">
    <citation type="submission" date="2017-07" db="EMBL/GenBank/DDBJ databases">
        <authorList>
            <person name="Talla V."/>
            <person name="Backstrom N."/>
        </authorList>
    </citation>
    <scope>NUCLEOTIDE SEQUENCE [LARGE SCALE GENOMIC DNA]</scope>
</reference>
<gene>
    <name evidence="28" type="ORF">LSINAPIS_LOCUS5510</name>
</gene>
<evidence type="ECO:0000256" key="3">
    <source>
        <dbReference type="ARBA" id="ARBA00004496"/>
    </source>
</evidence>
<evidence type="ECO:0000256" key="2">
    <source>
        <dbReference type="ARBA" id="ARBA00000816"/>
    </source>
</evidence>
<dbReference type="GO" id="GO:0006654">
    <property type="term" value="P:phosphatidic acid biosynthetic process"/>
    <property type="evidence" value="ECO:0007669"/>
    <property type="project" value="TreeGrafter"/>
</dbReference>
<dbReference type="PANTHER" id="PTHR42886:SF29">
    <property type="entry name" value="PUMMELIG, ISOFORM A"/>
    <property type="match status" value="1"/>
</dbReference>
<evidence type="ECO:0000256" key="4">
    <source>
        <dbReference type="ARBA" id="ARBA00004502"/>
    </source>
</evidence>
<feature type="region of interest" description="Disordered" evidence="25">
    <location>
        <begin position="403"/>
        <end position="446"/>
    </location>
</feature>
<dbReference type="PRINTS" id="PR00111">
    <property type="entry name" value="ABHYDROLASE"/>
</dbReference>
<evidence type="ECO:0000256" key="26">
    <source>
        <dbReference type="SAM" id="Phobius"/>
    </source>
</evidence>
<keyword evidence="29" id="KW-1185">Reference proteome</keyword>
<proteinExistence type="inferred from homology"/>
<evidence type="ECO:0000256" key="13">
    <source>
        <dbReference type="ARBA" id="ARBA00023315"/>
    </source>
</evidence>
<accession>A0A5E4Q4V1</accession>
<comment type="subcellular location">
    <subcellularLocation>
        <location evidence="3">Cytoplasm</location>
    </subcellularLocation>
    <subcellularLocation>
        <location evidence="4">Lipid droplet</location>
    </subcellularLocation>
</comment>
<comment type="catalytic activity">
    <reaction evidence="22">
        <text>1-(5Z,8Z,11Z,14Z-eicosatetraenoyl)-sn-glycero-3-phosphate + (9Z)-octadecenoyl-CoA = 1-(5Z,8Z,11Z,14Z)-eicosatetraenoyl-2-(9Z)-octadecenoyl-sn-glycero-3-phosphate + CoA</text>
        <dbReference type="Rhea" id="RHEA:37455"/>
        <dbReference type="ChEBI" id="CHEBI:57287"/>
        <dbReference type="ChEBI" id="CHEBI:57387"/>
        <dbReference type="ChEBI" id="CHEBI:74938"/>
        <dbReference type="ChEBI" id="CHEBI:74941"/>
    </reaction>
    <physiologicalReaction direction="left-to-right" evidence="22">
        <dbReference type="Rhea" id="RHEA:37456"/>
    </physiologicalReaction>
</comment>
<dbReference type="GO" id="GO:0005811">
    <property type="term" value="C:lipid droplet"/>
    <property type="evidence" value="ECO:0007669"/>
    <property type="project" value="UniProtKB-SubCell"/>
</dbReference>
<evidence type="ECO:0000313" key="29">
    <source>
        <dbReference type="Proteomes" id="UP000324832"/>
    </source>
</evidence>
<feature type="transmembrane region" description="Helical" evidence="26">
    <location>
        <begin position="9"/>
        <end position="31"/>
    </location>
</feature>
<name>A0A5E4Q4V1_9NEOP</name>
<dbReference type="GO" id="GO:0006631">
    <property type="term" value="P:fatty acid metabolic process"/>
    <property type="evidence" value="ECO:0007669"/>
    <property type="project" value="UniProtKB-KW"/>
</dbReference>
<comment type="catalytic activity">
    <reaction evidence="2">
        <text>1-(9Z-octadecenoyl)-sn-glycero-3-phosphate + hexadecanoyl-CoA = 1-(9Z)-octadecenoyl-2-hexadecanoyl-sn-glycero-3-phosphate + CoA</text>
        <dbReference type="Rhea" id="RHEA:37143"/>
        <dbReference type="ChEBI" id="CHEBI:57287"/>
        <dbReference type="ChEBI" id="CHEBI:57379"/>
        <dbReference type="ChEBI" id="CHEBI:74544"/>
        <dbReference type="ChEBI" id="CHEBI:74551"/>
    </reaction>
    <physiologicalReaction direction="left-to-right" evidence="2">
        <dbReference type="Rhea" id="RHEA:37144"/>
    </physiologicalReaction>
</comment>
<dbReference type="InterPro" id="IPR029058">
    <property type="entry name" value="AB_hydrolase_fold"/>
</dbReference>
<dbReference type="Gene3D" id="3.40.50.1820">
    <property type="entry name" value="alpha/beta hydrolase"/>
    <property type="match status" value="1"/>
</dbReference>
<comment type="catalytic activity">
    <reaction evidence="14">
        <text>1-(9Z-octadecenoyl)-sn-glycero-3-phosphate + octadecanoyl-CoA = 1-(9Z-octadecenoyl)-2-octadecanoyl-sn-glycero-3-phosphate + CoA</text>
        <dbReference type="Rhea" id="RHEA:37147"/>
        <dbReference type="ChEBI" id="CHEBI:57287"/>
        <dbReference type="ChEBI" id="CHEBI:57394"/>
        <dbReference type="ChEBI" id="CHEBI:74544"/>
        <dbReference type="ChEBI" id="CHEBI:74552"/>
    </reaction>
    <physiologicalReaction direction="left-to-right" evidence="14">
        <dbReference type="Rhea" id="RHEA:37148"/>
    </physiologicalReaction>
</comment>
<evidence type="ECO:0000256" key="19">
    <source>
        <dbReference type="ARBA" id="ARBA00047525"/>
    </source>
</evidence>
<evidence type="ECO:0000313" key="28">
    <source>
        <dbReference type="EMBL" id="VVC93285.1"/>
    </source>
</evidence>
<comment type="catalytic activity">
    <reaction evidence="21">
        <text>eicosanoyl-CoA + 1-(9Z-octadecenoyl)-sn-glycero-3-phosphate = 1-(9Z)-octadecenoyl-2-eicosanoyl-sn-glycero-3-phosphate + CoA</text>
        <dbReference type="Rhea" id="RHEA:37451"/>
        <dbReference type="ChEBI" id="CHEBI:57287"/>
        <dbReference type="ChEBI" id="CHEBI:57380"/>
        <dbReference type="ChEBI" id="CHEBI:74544"/>
        <dbReference type="ChEBI" id="CHEBI:74937"/>
    </reaction>
    <physiologicalReaction direction="left-to-right" evidence="21">
        <dbReference type="Rhea" id="RHEA:37452"/>
    </physiologicalReaction>
</comment>
<keyword evidence="26" id="KW-1133">Transmembrane helix</keyword>
<keyword evidence="12" id="KW-0443">Lipid metabolism</keyword>
<evidence type="ECO:0000256" key="16">
    <source>
        <dbReference type="ARBA" id="ARBA00040731"/>
    </source>
</evidence>
<dbReference type="EC" id="2.3.1.51" evidence="5"/>
<comment type="function">
    <text evidence="18">Coenzyme A-dependent lysophosphatidic acid acyltransferase that catalyzes the transfer of an acyl group on a lysophosphatidic acid. Functions preferentially with 1-oleoyl-lysophosphatidic acid followed by 1-palmitoyl-lysophosphatidic acid, 1-stearoyl-lysophosphatidic acid and 1-arachidonoyl-lysophosphatidic acid as lipid acceptor. Functions preferentially with arachidonoyl-CoA followed by oleoyl-CoA as acyl group donors. Functions in phosphatidic acid biosynthesis. May regulate the cellular storage of triacylglycerol through activation of the phospholipase PNPLA2. Involved in keratinocyte differentiation. Regulates lipid droplet fusion.</text>
</comment>